<evidence type="ECO:0000313" key="1">
    <source>
        <dbReference type="EMBL" id="KAA6374612.1"/>
    </source>
</evidence>
<protein>
    <submittedName>
        <fullName evidence="1">Uncharacterized protein</fullName>
    </submittedName>
</protein>
<accession>A0A5J4UX06</accession>
<sequence>MIVCKYIPTASSYDNSLRIARSGENSGNSSIYLGCSRISNTGAIVGQWSIFTPPNTAISNPQCFAIAVASQAGDNTRGLQITADGNTLPFNDRIL</sequence>
<comment type="caution">
    <text evidence="1">The sequence shown here is derived from an EMBL/GenBank/DDBJ whole genome shotgun (WGS) entry which is preliminary data.</text>
</comment>
<name>A0A5J4UX06_9EUKA</name>
<dbReference type="EMBL" id="SNRW01011841">
    <property type="protein sequence ID" value="KAA6374612.1"/>
    <property type="molecule type" value="Genomic_DNA"/>
</dbReference>
<organism evidence="1 2">
    <name type="scientific">Streblomastix strix</name>
    <dbReference type="NCBI Taxonomy" id="222440"/>
    <lineage>
        <taxon>Eukaryota</taxon>
        <taxon>Metamonada</taxon>
        <taxon>Preaxostyla</taxon>
        <taxon>Oxymonadida</taxon>
        <taxon>Streblomastigidae</taxon>
        <taxon>Streblomastix</taxon>
    </lineage>
</organism>
<dbReference type="AlphaFoldDB" id="A0A5J4UX06"/>
<evidence type="ECO:0000313" key="2">
    <source>
        <dbReference type="Proteomes" id="UP000324800"/>
    </source>
</evidence>
<reference evidence="1 2" key="1">
    <citation type="submission" date="2019-03" db="EMBL/GenBank/DDBJ databases">
        <title>Single cell metagenomics reveals metabolic interactions within the superorganism composed of flagellate Streblomastix strix and complex community of Bacteroidetes bacteria on its surface.</title>
        <authorList>
            <person name="Treitli S.C."/>
            <person name="Kolisko M."/>
            <person name="Husnik F."/>
            <person name="Keeling P."/>
            <person name="Hampl V."/>
        </authorList>
    </citation>
    <scope>NUCLEOTIDE SEQUENCE [LARGE SCALE GENOMIC DNA]</scope>
    <source>
        <strain evidence="1">ST1C</strain>
    </source>
</reference>
<proteinExistence type="predicted"/>
<dbReference type="Proteomes" id="UP000324800">
    <property type="component" value="Unassembled WGS sequence"/>
</dbReference>
<gene>
    <name evidence="1" type="ORF">EZS28_029859</name>
</gene>